<dbReference type="EMBL" id="DSUJ01000008">
    <property type="protein sequence ID" value="HFI90914.1"/>
    <property type="molecule type" value="Genomic_DNA"/>
</dbReference>
<proteinExistence type="predicted"/>
<name>A0A7V2ZJ39_9BACT</name>
<accession>A0A7V2ZJ39</accession>
<protein>
    <submittedName>
        <fullName evidence="2">T9SS type A sorting domain-containing protein</fullName>
    </submittedName>
</protein>
<dbReference type="AlphaFoldDB" id="A0A7V2ZJ39"/>
<reference evidence="2" key="1">
    <citation type="journal article" date="2020" name="mSystems">
        <title>Genome- and Community-Level Interaction Insights into Carbon Utilization and Element Cycling Functions of Hydrothermarchaeota in Hydrothermal Sediment.</title>
        <authorList>
            <person name="Zhou Z."/>
            <person name="Liu Y."/>
            <person name="Xu W."/>
            <person name="Pan J."/>
            <person name="Luo Z.H."/>
            <person name="Li M."/>
        </authorList>
    </citation>
    <scope>NUCLEOTIDE SEQUENCE [LARGE SCALE GENOMIC DNA]</scope>
    <source>
        <strain evidence="2">SpSt-479</strain>
    </source>
</reference>
<evidence type="ECO:0000313" key="2">
    <source>
        <dbReference type="EMBL" id="HFI90914.1"/>
    </source>
</evidence>
<feature type="domain" description="Secretion system C-terminal sorting" evidence="1">
    <location>
        <begin position="73"/>
        <end position="154"/>
    </location>
</feature>
<dbReference type="Gene3D" id="2.60.40.4070">
    <property type="match status" value="1"/>
</dbReference>
<sequence length="157" mass="17570">MGAGIFLTSNQGTNWNAVNDGFTTSFHVWSLYASDSYLFVGTGVVFRRPLSELITSIENNFDIPLEFNLSQNYPNPFNPSTKISWQSPVGGLTTLRIYDVLGNEVATLVDEYKEAGNHEIIVDSRQLTRGNSIASGVYFYKLQVGEFVQTRKMILTK</sequence>
<comment type="caution">
    <text evidence="2">The sequence shown here is derived from an EMBL/GenBank/DDBJ whole genome shotgun (WGS) entry which is preliminary data.</text>
</comment>
<dbReference type="NCBIfam" id="TIGR04183">
    <property type="entry name" value="Por_Secre_tail"/>
    <property type="match status" value="1"/>
</dbReference>
<gene>
    <name evidence="2" type="ORF">ENS31_05190</name>
</gene>
<dbReference type="Pfam" id="PF18962">
    <property type="entry name" value="Por_Secre_tail"/>
    <property type="match status" value="1"/>
</dbReference>
<organism evidence="2">
    <name type="scientific">Ignavibacterium album</name>
    <dbReference type="NCBI Taxonomy" id="591197"/>
    <lineage>
        <taxon>Bacteria</taxon>
        <taxon>Pseudomonadati</taxon>
        <taxon>Ignavibacteriota</taxon>
        <taxon>Ignavibacteria</taxon>
        <taxon>Ignavibacteriales</taxon>
        <taxon>Ignavibacteriaceae</taxon>
        <taxon>Ignavibacterium</taxon>
    </lineage>
</organism>
<evidence type="ECO:0000259" key="1">
    <source>
        <dbReference type="Pfam" id="PF18962"/>
    </source>
</evidence>
<dbReference type="InterPro" id="IPR026444">
    <property type="entry name" value="Secre_tail"/>
</dbReference>